<evidence type="ECO:0000256" key="3">
    <source>
        <dbReference type="ARBA" id="ARBA00022691"/>
    </source>
</evidence>
<dbReference type="Gene3D" id="3.40.50.150">
    <property type="entry name" value="Vaccinia Virus protein VP39"/>
    <property type="match status" value="1"/>
</dbReference>
<dbReference type="PIRSF" id="PIRSF005739">
    <property type="entry name" value="O-mtase"/>
    <property type="match status" value="1"/>
</dbReference>
<dbReference type="FunFam" id="3.40.50.150:FF:000061">
    <property type="entry name" value="Caffeic acid O-methyltransferase"/>
    <property type="match status" value="1"/>
</dbReference>
<dbReference type="GO" id="GO:0046983">
    <property type="term" value="F:protein dimerization activity"/>
    <property type="evidence" value="ECO:0007669"/>
    <property type="project" value="InterPro"/>
</dbReference>
<dbReference type="SUPFAM" id="SSF46785">
    <property type="entry name" value="Winged helix' DNA-binding domain"/>
    <property type="match status" value="1"/>
</dbReference>
<sequence>MANHLQDPLTTSTKPSLIKEEERSDEETVSLQAESLVNIMAFPMVLKAALELGVIDTIAAVDEGVWLSSYEISLRLPTKPTNPEAPVLLDRMLILLASHSILKYRTVETKENNRTGETERVYAAEPVCKFFLSSGDGSGSLASLFLVNLSEVYFKTWTHLKDLVLEGKDAFVSAHGMRFFEYTGLNERFSEMFNQGMSEASTLTMKKVLEVYKGFEDVNTLVDVGGGNGTVISLVISKYPHIKGINFDLASVIANAPLYPGVEHVSGDMFTEIPKGDAIFMKWILHDWNDEDCVKILKNCWRSLPKEGKVIIVDMVIQPKINDVRSNIVLAKDMVMLTQCSGGKEKNLSQFETLAFDSGFRRCEMICRVTSYYVIELHK</sequence>
<dbReference type="CDD" id="cd02440">
    <property type="entry name" value="AdoMet_MTases"/>
    <property type="match status" value="1"/>
</dbReference>
<dbReference type="Proteomes" id="UP000836841">
    <property type="component" value="Chromosome 2"/>
</dbReference>
<dbReference type="FunFam" id="1.10.10.10:FF:000357">
    <property type="entry name" value="Caffeic acid 3-O-methyltransferase"/>
    <property type="match status" value="1"/>
</dbReference>
<dbReference type="InterPro" id="IPR036390">
    <property type="entry name" value="WH_DNA-bd_sf"/>
</dbReference>
<dbReference type="Pfam" id="PF08100">
    <property type="entry name" value="Dimerisation"/>
    <property type="match status" value="1"/>
</dbReference>
<proteinExistence type="predicted"/>
<name>A0AAU9RSL0_THLAR</name>
<dbReference type="PANTHER" id="PTHR11746">
    <property type="entry name" value="O-METHYLTRANSFERASE"/>
    <property type="match status" value="1"/>
</dbReference>
<gene>
    <name evidence="8" type="ORF">TAV2_LOCUS5469</name>
</gene>
<dbReference type="Gene3D" id="1.10.10.10">
    <property type="entry name" value="Winged helix-like DNA-binding domain superfamily/Winged helix DNA-binding domain"/>
    <property type="match status" value="1"/>
</dbReference>
<evidence type="ECO:0000313" key="9">
    <source>
        <dbReference type="Proteomes" id="UP000836841"/>
    </source>
</evidence>
<evidence type="ECO:0000259" key="6">
    <source>
        <dbReference type="Pfam" id="PF00891"/>
    </source>
</evidence>
<dbReference type="SUPFAM" id="SSF53335">
    <property type="entry name" value="S-adenosyl-L-methionine-dependent methyltransferases"/>
    <property type="match status" value="1"/>
</dbReference>
<dbReference type="GO" id="GO:0032259">
    <property type="term" value="P:methylation"/>
    <property type="evidence" value="ECO:0007669"/>
    <property type="project" value="UniProtKB-KW"/>
</dbReference>
<dbReference type="InterPro" id="IPR001077">
    <property type="entry name" value="COMT_C"/>
</dbReference>
<dbReference type="PROSITE" id="PS51683">
    <property type="entry name" value="SAM_OMT_II"/>
    <property type="match status" value="1"/>
</dbReference>
<protein>
    <submittedName>
        <fullName evidence="8">Uncharacterized protein</fullName>
    </submittedName>
</protein>
<keyword evidence="3" id="KW-0949">S-adenosyl-L-methionine</keyword>
<accession>A0AAU9RSL0</accession>
<feature type="domain" description="O-methyltransferase dimerisation" evidence="7">
    <location>
        <begin position="36"/>
        <end position="134"/>
    </location>
</feature>
<dbReference type="InterPro" id="IPR012967">
    <property type="entry name" value="COMT_dimerisation"/>
</dbReference>
<evidence type="ECO:0000256" key="4">
    <source>
        <dbReference type="PIRSR" id="PIRSR005739-1"/>
    </source>
</evidence>
<dbReference type="InterPro" id="IPR016461">
    <property type="entry name" value="COMT-like"/>
</dbReference>
<evidence type="ECO:0000256" key="5">
    <source>
        <dbReference type="SAM" id="MobiDB-lite"/>
    </source>
</evidence>
<dbReference type="InterPro" id="IPR029063">
    <property type="entry name" value="SAM-dependent_MTases_sf"/>
</dbReference>
<feature type="active site" description="Proton acceptor" evidence="4">
    <location>
        <position position="286"/>
    </location>
</feature>
<dbReference type="InterPro" id="IPR036388">
    <property type="entry name" value="WH-like_DNA-bd_sf"/>
</dbReference>
<feature type="region of interest" description="Disordered" evidence="5">
    <location>
        <begin position="1"/>
        <end position="25"/>
    </location>
</feature>
<dbReference type="GO" id="GO:0008171">
    <property type="term" value="F:O-methyltransferase activity"/>
    <property type="evidence" value="ECO:0007669"/>
    <property type="project" value="InterPro"/>
</dbReference>
<evidence type="ECO:0000259" key="7">
    <source>
        <dbReference type="Pfam" id="PF08100"/>
    </source>
</evidence>
<organism evidence="8 9">
    <name type="scientific">Thlaspi arvense</name>
    <name type="common">Field penny-cress</name>
    <dbReference type="NCBI Taxonomy" id="13288"/>
    <lineage>
        <taxon>Eukaryota</taxon>
        <taxon>Viridiplantae</taxon>
        <taxon>Streptophyta</taxon>
        <taxon>Embryophyta</taxon>
        <taxon>Tracheophyta</taxon>
        <taxon>Spermatophyta</taxon>
        <taxon>Magnoliopsida</taxon>
        <taxon>eudicotyledons</taxon>
        <taxon>Gunneridae</taxon>
        <taxon>Pentapetalae</taxon>
        <taxon>rosids</taxon>
        <taxon>malvids</taxon>
        <taxon>Brassicales</taxon>
        <taxon>Brassicaceae</taxon>
        <taxon>Thlaspideae</taxon>
        <taxon>Thlaspi</taxon>
    </lineage>
</organism>
<dbReference type="EMBL" id="OU466858">
    <property type="protein sequence ID" value="CAH2048112.1"/>
    <property type="molecule type" value="Genomic_DNA"/>
</dbReference>
<feature type="domain" description="O-methyltransferase C-terminal" evidence="6">
    <location>
        <begin position="157"/>
        <end position="361"/>
    </location>
</feature>
<keyword evidence="2" id="KW-0808">Transferase</keyword>
<evidence type="ECO:0000256" key="1">
    <source>
        <dbReference type="ARBA" id="ARBA00022603"/>
    </source>
</evidence>
<dbReference type="AlphaFoldDB" id="A0AAU9RSL0"/>
<evidence type="ECO:0000313" key="8">
    <source>
        <dbReference type="EMBL" id="CAH2048112.1"/>
    </source>
</evidence>
<dbReference type="Pfam" id="PF00891">
    <property type="entry name" value="Methyltransf_2"/>
    <property type="match status" value="1"/>
</dbReference>
<keyword evidence="1" id="KW-0489">Methyltransferase</keyword>
<keyword evidence="9" id="KW-1185">Reference proteome</keyword>
<evidence type="ECO:0000256" key="2">
    <source>
        <dbReference type="ARBA" id="ARBA00022679"/>
    </source>
</evidence>
<reference evidence="8 9" key="1">
    <citation type="submission" date="2022-03" db="EMBL/GenBank/DDBJ databases">
        <authorList>
            <person name="Nunn A."/>
            <person name="Chopra R."/>
            <person name="Nunn A."/>
            <person name="Contreras Garrido A."/>
        </authorList>
    </citation>
    <scope>NUCLEOTIDE SEQUENCE [LARGE SCALE GENOMIC DNA]</scope>
</reference>